<keyword evidence="1" id="KW-0808">Transferase</keyword>
<keyword evidence="7" id="KW-1185">Reference proteome</keyword>
<evidence type="ECO:0000313" key="7">
    <source>
        <dbReference type="Proteomes" id="UP001163387"/>
    </source>
</evidence>
<evidence type="ECO:0000313" key="6">
    <source>
        <dbReference type="EMBL" id="BDT03545.1"/>
    </source>
</evidence>
<evidence type="ECO:0000256" key="1">
    <source>
        <dbReference type="ARBA" id="ARBA00022679"/>
    </source>
</evidence>
<sequence length="172" mass="20016">MKNSDIKQLVIVCRDYNLNWEQFINPIFIGVETGVLSLLKYKKPIKFICGDNDTINKQQLKILNDQSKIHNFEIITFNKEKDFIDSELAIVTAISKKINFQQIVIVSDGIRWDMLLASINIIKKYECFNPILLGENNYCFLLKAKSEYILAFLPLCTILILSHKCWEKPILK</sequence>
<protein>
    <recommendedName>
        <fullName evidence="5">Thiamin pyrophosphokinase catalytic domain-containing protein</fullName>
    </recommendedName>
</protein>
<feature type="domain" description="Thiamin pyrophosphokinase catalytic" evidence="5">
    <location>
        <begin position="27"/>
        <end position="124"/>
    </location>
</feature>
<dbReference type="PANTHER" id="PTHR41299:SF1">
    <property type="entry name" value="THIAMINE PYROPHOSPHOKINASE"/>
    <property type="match status" value="1"/>
</dbReference>
<name>A0ABM8BV38_9MOLU</name>
<organism evidence="6 7">
    <name type="scientific">Spiroplasma ixodetis</name>
    <dbReference type="NCBI Taxonomy" id="2141"/>
    <lineage>
        <taxon>Bacteria</taxon>
        <taxon>Bacillati</taxon>
        <taxon>Mycoplasmatota</taxon>
        <taxon>Mollicutes</taxon>
        <taxon>Entomoplasmatales</taxon>
        <taxon>Spiroplasmataceae</taxon>
        <taxon>Spiroplasma</taxon>
    </lineage>
</organism>
<dbReference type="EMBL" id="AP026933">
    <property type="protein sequence ID" value="BDT03545.1"/>
    <property type="molecule type" value="Genomic_DNA"/>
</dbReference>
<reference evidence="6 7" key="1">
    <citation type="journal article" date="2022" name="Front. Microbiol.">
        <title>Male-killing mechanisms vary between Spiroplasma species.</title>
        <authorList>
            <person name="Arai H."/>
            <person name="Inoue M."/>
            <person name="Kageyama D."/>
        </authorList>
    </citation>
    <scope>NUCLEOTIDE SEQUENCE [LARGE SCALE GENOMIC DNA]</scope>
    <source>
        <strain evidence="7">sHm</strain>
    </source>
</reference>
<keyword evidence="2" id="KW-0547">Nucleotide-binding</keyword>
<dbReference type="Proteomes" id="UP001163387">
    <property type="component" value="Chromosome"/>
</dbReference>
<dbReference type="PANTHER" id="PTHR41299">
    <property type="entry name" value="THIAMINE PYROPHOSPHOKINASE"/>
    <property type="match status" value="1"/>
</dbReference>
<dbReference type="RefSeq" id="WP_281749491.1">
    <property type="nucleotide sequence ID" value="NZ_AP026933.1"/>
</dbReference>
<dbReference type="Gene3D" id="3.40.50.10240">
    <property type="entry name" value="Thiamin pyrophosphokinase, catalytic domain"/>
    <property type="match status" value="1"/>
</dbReference>
<accession>A0ABM8BV38</accession>
<proteinExistence type="predicted"/>
<evidence type="ECO:0000256" key="4">
    <source>
        <dbReference type="ARBA" id="ARBA00022840"/>
    </source>
</evidence>
<gene>
    <name evidence="6" type="ORF">SHM_11910</name>
</gene>
<keyword evidence="3" id="KW-0418">Kinase</keyword>
<dbReference type="SUPFAM" id="SSF63999">
    <property type="entry name" value="Thiamin pyrophosphokinase, catalytic domain"/>
    <property type="match status" value="1"/>
</dbReference>
<evidence type="ECO:0000259" key="5">
    <source>
        <dbReference type="Pfam" id="PF04263"/>
    </source>
</evidence>
<evidence type="ECO:0000256" key="2">
    <source>
        <dbReference type="ARBA" id="ARBA00022741"/>
    </source>
</evidence>
<keyword evidence="4" id="KW-0067">ATP-binding</keyword>
<dbReference type="InterPro" id="IPR053149">
    <property type="entry name" value="TPK"/>
</dbReference>
<dbReference type="Pfam" id="PF04263">
    <property type="entry name" value="TPK_catalytic"/>
    <property type="match status" value="1"/>
</dbReference>
<dbReference type="InterPro" id="IPR007371">
    <property type="entry name" value="TPK_catalytic"/>
</dbReference>
<dbReference type="InterPro" id="IPR036759">
    <property type="entry name" value="TPK_catalytic_sf"/>
</dbReference>
<evidence type="ECO:0000256" key="3">
    <source>
        <dbReference type="ARBA" id="ARBA00022777"/>
    </source>
</evidence>